<comment type="caution">
    <text evidence="3">The sequence shown here is derived from an EMBL/GenBank/DDBJ whole genome shotgun (WGS) entry which is preliminary data.</text>
</comment>
<dbReference type="InterPro" id="IPR002909">
    <property type="entry name" value="IPT_dom"/>
</dbReference>
<feature type="chain" id="PRO_5019308145" description="IPT/TIG domain-containing protein" evidence="1">
    <location>
        <begin position="25"/>
        <end position="443"/>
    </location>
</feature>
<dbReference type="SUPFAM" id="SSF81296">
    <property type="entry name" value="E set domains"/>
    <property type="match status" value="1"/>
</dbReference>
<gene>
    <name evidence="3" type="ORF">D0817_16585</name>
</gene>
<dbReference type="Gene3D" id="2.60.40.10">
    <property type="entry name" value="Immunoglobulins"/>
    <property type="match status" value="1"/>
</dbReference>
<reference evidence="4" key="1">
    <citation type="journal article" date="2019" name="Syst. Appl. Microbiol.">
        <title>Flavobacterium circumlabens sp. nov. and Flavobacterium cupreum sp. nov., two psychrotrophic species isolated from Antarctic environmental samples.</title>
        <authorList>
            <person name="Kralova S."/>
            <person name="Busse H.-J."/>
            <person name="Svec P."/>
            <person name="Maslanova I."/>
            <person name="Stankova E."/>
            <person name="Bartak M."/>
            <person name="Sedlacek I."/>
        </authorList>
    </citation>
    <scope>NUCLEOTIDE SEQUENCE [LARGE SCALE GENOMIC DNA]</scope>
    <source>
        <strain evidence="4">CCM 8825</strain>
    </source>
</reference>
<feature type="signal peptide" evidence="1">
    <location>
        <begin position="1"/>
        <end position="24"/>
    </location>
</feature>
<evidence type="ECO:0000313" key="4">
    <source>
        <dbReference type="Proteomes" id="UP000288102"/>
    </source>
</evidence>
<dbReference type="InterPro" id="IPR013783">
    <property type="entry name" value="Ig-like_fold"/>
</dbReference>
<protein>
    <recommendedName>
        <fullName evidence="2">IPT/TIG domain-containing protein</fullName>
    </recommendedName>
</protein>
<organism evidence="3 4">
    <name type="scientific">Flavobacterium cupreum</name>
    <dbReference type="NCBI Taxonomy" id="2133766"/>
    <lineage>
        <taxon>Bacteria</taxon>
        <taxon>Pseudomonadati</taxon>
        <taxon>Bacteroidota</taxon>
        <taxon>Flavobacteriia</taxon>
        <taxon>Flavobacteriales</taxon>
        <taxon>Flavobacteriaceae</taxon>
        <taxon>Flavobacterium</taxon>
    </lineage>
</organism>
<accession>A0A434A4W5</accession>
<feature type="domain" description="IPT/TIG" evidence="2">
    <location>
        <begin position="42"/>
        <end position="100"/>
    </location>
</feature>
<dbReference type="InterPro" id="IPR014756">
    <property type="entry name" value="Ig_E-set"/>
</dbReference>
<evidence type="ECO:0000259" key="2">
    <source>
        <dbReference type="Pfam" id="PF01833"/>
    </source>
</evidence>
<dbReference type="CDD" id="cd00603">
    <property type="entry name" value="IPT_PCSR"/>
    <property type="match status" value="1"/>
</dbReference>
<keyword evidence="1" id="KW-0732">Signal</keyword>
<sequence length="443" mass="49608">MKKRIALIILIQLSLLLSNCSSDAEDKSTPAPPSEITKAAKIISYSKNYGTTGETVTMKGENFTEQVSDIKITFDGVPATILSATTSEISFVLPSVEKLVPTLVLTILNRTIINNVKNNYNSSIGIAPAPSSAAWYTIPIDRKNESGIYRIQMINDKVLYYNTGPSGDVFRTLDGGITWVRWALNSTMAGFHATVNDEGWCHTGFGISKITAGGYLGIERFGNFDNNPNFIPTPFCIYVDTNLKNGTIVSEHGIVLSTINGIDFDKTYEVEVLHSSYIELASSAEFDNDHIWAVGYKRVADKDGILGERPFILYKNNATDGWKEYPFVNEPSDYYAREICFTDFSNGFLLIKNYITLDTKIYKTSNGGNLWSQVYNGEKFTKFTFKDANTGWAIQDNKIYKTINGGSVWTLEYTHDQPIKNISYKNNVVWAFSSEKIIKRYLQ</sequence>
<dbReference type="SUPFAM" id="SSF110296">
    <property type="entry name" value="Oligoxyloglucan reducing end-specific cellobiohydrolase"/>
    <property type="match status" value="2"/>
</dbReference>
<dbReference type="Proteomes" id="UP000288102">
    <property type="component" value="Unassembled WGS sequence"/>
</dbReference>
<keyword evidence="4" id="KW-1185">Reference proteome</keyword>
<dbReference type="OrthoDB" id="9764804at2"/>
<dbReference type="AlphaFoldDB" id="A0A434A4W5"/>
<name>A0A434A4W5_9FLAO</name>
<evidence type="ECO:0000313" key="3">
    <source>
        <dbReference type="EMBL" id="RUT69451.1"/>
    </source>
</evidence>
<dbReference type="RefSeq" id="WP_127339453.1">
    <property type="nucleotide sequence ID" value="NZ_QWDM01000010.1"/>
</dbReference>
<dbReference type="EMBL" id="QWDM01000010">
    <property type="protein sequence ID" value="RUT69451.1"/>
    <property type="molecule type" value="Genomic_DNA"/>
</dbReference>
<evidence type="ECO:0000256" key="1">
    <source>
        <dbReference type="SAM" id="SignalP"/>
    </source>
</evidence>
<dbReference type="Pfam" id="PF01833">
    <property type="entry name" value="TIG"/>
    <property type="match status" value="1"/>
</dbReference>
<proteinExistence type="predicted"/>